<reference evidence="1" key="1">
    <citation type="submission" date="2021-08" db="EMBL/GenBank/DDBJ databases">
        <title>Prevotella lacticifex sp. nov., isolated from rumen of cow.</title>
        <authorList>
            <person name="Shinkai T."/>
            <person name="Ikeyama N."/>
            <person name="Kumagai M."/>
            <person name="Ohmori H."/>
            <person name="Sakamoto M."/>
            <person name="Ohkuma M."/>
            <person name="Mitsumori M."/>
        </authorList>
    </citation>
    <scope>NUCLEOTIDE SEQUENCE</scope>
    <source>
        <strain evidence="1">JCM 8259</strain>
    </source>
</reference>
<accession>A0AA37I0N1</accession>
<proteinExistence type="predicted"/>
<gene>
    <name evidence="1" type="ORF">PRMUPPPA20_03830</name>
</gene>
<protein>
    <submittedName>
        <fullName evidence="1">Uncharacterized protein</fullName>
    </submittedName>
</protein>
<evidence type="ECO:0000313" key="1">
    <source>
        <dbReference type="EMBL" id="GJG32274.1"/>
    </source>
</evidence>
<sequence length="154" mass="17974">MNPQKFQEQILNNAIQMDASINFMTNGDINVYPCPWEDEKQVTDGSRVSYRAGIEVDADGRTRVKRYKDGTKGPLHDTLFETAHGAVKITRPIFRKRSNNSHKAGERRLDREFVYVTFKFPKKYGLALTKALYEEEADEIMSYFKTRKEETIWK</sequence>
<dbReference type="GeneID" id="31502336"/>
<comment type="caution">
    <text evidence="1">The sequence shown here is derived from an EMBL/GenBank/DDBJ whole genome shotgun (WGS) entry which is preliminary data.</text>
</comment>
<dbReference type="RefSeq" id="WP_041386382.1">
    <property type="nucleotide sequence ID" value="NZ_BPTT01000001.1"/>
</dbReference>
<name>A0AA37I0N1_XYLRU</name>
<evidence type="ECO:0000313" key="2">
    <source>
        <dbReference type="Proteomes" id="UP000887097"/>
    </source>
</evidence>
<dbReference type="AlphaFoldDB" id="A0AA37I0N1"/>
<dbReference type="Proteomes" id="UP000887097">
    <property type="component" value="Unassembled WGS sequence"/>
</dbReference>
<organism evidence="1 2">
    <name type="scientific">Xylanibacter ruminicola</name>
    <name type="common">Prevotella ruminicola</name>
    <dbReference type="NCBI Taxonomy" id="839"/>
    <lineage>
        <taxon>Bacteria</taxon>
        <taxon>Pseudomonadati</taxon>
        <taxon>Bacteroidota</taxon>
        <taxon>Bacteroidia</taxon>
        <taxon>Bacteroidales</taxon>
        <taxon>Prevotellaceae</taxon>
        <taxon>Xylanibacter</taxon>
    </lineage>
</organism>
<dbReference type="EMBL" id="BPTT01000001">
    <property type="protein sequence ID" value="GJG32274.1"/>
    <property type="molecule type" value="Genomic_DNA"/>
</dbReference>